<dbReference type="EMBL" id="GBYB01005642">
    <property type="protein sequence ID" value="JAG75409.1"/>
    <property type="molecule type" value="Transcribed_RNA"/>
</dbReference>
<dbReference type="GeneID" id="105267289"/>
<dbReference type="OrthoDB" id="421226at2759"/>
<reference evidence="2" key="1">
    <citation type="submission" date="2015-01" db="EMBL/GenBank/DDBJ databases">
        <title>Transcriptome Assembly of Fopius arisanus.</title>
        <authorList>
            <person name="Geib S."/>
        </authorList>
    </citation>
    <scope>NUCLEOTIDE SEQUENCE</scope>
</reference>
<name>A0A0C9QY84_9HYME</name>
<feature type="region of interest" description="Disordered" evidence="1">
    <location>
        <begin position="137"/>
        <end position="156"/>
    </location>
</feature>
<dbReference type="AlphaFoldDB" id="A0A0C9QY84"/>
<accession>A0A9R1U181</accession>
<accession>A0A0C9QY84</accession>
<feature type="compositionally biased region" description="Basic and acidic residues" evidence="1">
    <location>
        <begin position="180"/>
        <end position="192"/>
    </location>
</feature>
<feature type="compositionally biased region" description="Polar residues" evidence="1">
    <location>
        <begin position="137"/>
        <end position="153"/>
    </location>
</feature>
<organism evidence="2">
    <name type="scientific">Fopius arisanus</name>
    <dbReference type="NCBI Taxonomy" id="64838"/>
    <lineage>
        <taxon>Eukaryota</taxon>
        <taxon>Metazoa</taxon>
        <taxon>Ecdysozoa</taxon>
        <taxon>Arthropoda</taxon>
        <taxon>Hexapoda</taxon>
        <taxon>Insecta</taxon>
        <taxon>Pterygota</taxon>
        <taxon>Neoptera</taxon>
        <taxon>Endopterygota</taxon>
        <taxon>Hymenoptera</taxon>
        <taxon>Apocrita</taxon>
        <taxon>Ichneumonoidea</taxon>
        <taxon>Braconidae</taxon>
        <taxon>Opiinae</taxon>
        <taxon>Fopius</taxon>
    </lineage>
</organism>
<sequence>MDKITRYLDDTRAITAPTTPCGLSIGSPSQRFFESDNASEVGTCNGFSSHPGSKSNLLLCIQCDLEARACSYRPHTPSSRFDRYIEEDRAKICDECDYQCPHCNMNTHDEPDLICFRCEDEDPVLCSTCDEPITEGTDSNGKGTLGNSSSSDNGHYPVDAVVKIQVNDQLLDVDSDDGTEGNRQEGKSEDRLSPIVEHVSAFSDEESNGSKVNGQARGVLDSMLVLFV</sequence>
<proteinExistence type="predicted"/>
<dbReference type="KEGG" id="fas:105267289"/>
<keyword evidence="3" id="KW-1185">Reference proteome</keyword>
<evidence type="ECO:0000313" key="3">
    <source>
        <dbReference type="Proteomes" id="UP000694866"/>
    </source>
</evidence>
<evidence type="ECO:0000256" key="1">
    <source>
        <dbReference type="SAM" id="MobiDB-lite"/>
    </source>
</evidence>
<evidence type="ECO:0000313" key="2">
    <source>
        <dbReference type="EMBL" id="JAG75409.1"/>
    </source>
</evidence>
<gene>
    <name evidence="2" type="primary">priA</name>
    <name evidence="4" type="synonym">LOC105267289</name>
    <name evidence="2" type="ORF">g.66139</name>
</gene>
<dbReference type="Proteomes" id="UP000694866">
    <property type="component" value="Unplaced"/>
</dbReference>
<protein>
    <submittedName>
        <fullName evidence="2">PriA protein</fullName>
    </submittedName>
</protein>
<reference evidence="4" key="2">
    <citation type="submission" date="2025-04" db="UniProtKB">
        <authorList>
            <consortium name="RefSeq"/>
        </authorList>
    </citation>
    <scope>IDENTIFICATION</scope>
    <source>
        <strain evidence="4">USDA-PBARC FA_bdor</strain>
        <tissue evidence="4">Whole organism</tissue>
    </source>
</reference>
<feature type="region of interest" description="Disordered" evidence="1">
    <location>
        <begin position="172"/>
        <end position="194"/>
    </location>
</feature>
<evidence type="ECO:0000313" key="4">
    <source>
        <dbReference type="RefSeq" id="XP_011304334.1"/>
    </source>
</evidence>
<dbReference type="RefSeq" id="XP_011304334.1">
    <property type="nucleotide sequence ID" value="XM_011306032.1"/>
</dbReference>